<evidence type="ECO:0000313" key="1">
    <source>
        <dbReference type="EMBL" id="SCF28550.1"/>
    </source>
</evidence>
<proteinExistence type="predicted"/>
<protein>
    <submittedName>
        <fullName evidence="1">Uncharacterized protein</fullName>
    </submittedName>
</protein>
<accession>A0A1C4Z6D5</accession>
<keyword evidence="2" id="KW-1185">Reference proteome</keyword>
<sequence>MTGLTDLLRTRRSGEKLLGWLSVGRPDPRAARPEQPPVDVWGRRGVLGSAAAGSVVP</sequence>
<dbReference type="AlphaFoldDB" id="A0A1C4Z6D5"/>
<reference evidence="2" key="1">
    <citation type="submission" date="2016-06" db="EMBL/GenBank/DDBJ databases">
        <authorList>
            <person name="Varghese N."/>
            <person name="Submissions Spin"/>
        </authorList>
    </citation>
    <scope>NUCLEOTIDE SEQUENCE [LARGE SCALE GENOMIC DNA]</scope>
    <source>
        <strain evidence="2">DSM 44100</strain>
    </source>
</reference>
<dbReference type="EMBL" id="FMCU01000008">
    <property type="protein sequence ID" value="SCF28550.1"/>
    <property type="molecule type" value="Genomic_DNA"/>
</dbReference>
<dbReference type="Proteomes" id="UP000198797">
    <property type="component" value="Unassembled WGS sequence"/>
</dbReference>
<evidence type="ECO:0000313" key="2">
    <source>
        <dbReference type="Proteomes" id="UP000198797"/>
    </source>
</evidence>
<organism evidence="1 2">
    <name type="scientific">Micromonospora matsumotoense</name>
    <dbReference type="NCBI Taxonomy" id="121616"/>
    <lineage>
        <taxon>Bacteria</taxon>
        <taxon>Bacillati</taxon>
        <taxon>Actinomycetota</taxon>
        <taxon>Actinomycetes</taxon>
        <taxon>Micromonosporales</taxon>
        <taxon>Micromonosporaceae</taxon>
        <taxon>Micromonospora</taxon>
    </lineage>
</organism>
<dbReference type="STRING" id="121616.GA0070216_108203"/>
<gene>
    <name evidence="1" type="ORF">GA0070216_108203</name>
</gene>
<dbReference type="RefSeq" id="WP_176739023.1">
    <property type="nucleotide sequence ID" value="NZ_FMCU01000008.1"/>
</dbReference>
<name>A0A1C4Z6D5_9ACTN</name>